<evidence type="ECO:0000313" key="1">
    <source>
        <dbReference type="EMBL" id="KAI6659143.1"/>
    </source>
</evidence>
<reference evidence="1 2" key="1">
    <citation type="journal article" date="2023" name="BMC Biol.">
        <title>The compact genome of the sponge Oopsacas minuta (Hexactinellida) is lacking key metazoan core genes.</title>
        <authorList>
            <person name="Santini S."/>
            <person name="Schenkelaars Q."/>
            <person name="Jourda C."/>
            <person name="Duchesne M."/>
            <person name="Belahbib H."/>
            <person name="Rocher C."/>
            <person name="Selva M."/>
            <person name="Riesgo A."/>
            <person name="Vervoort M."/>
            <person name="Leys S.P."/>
            <person name="Kodjabachian L."/>
            <person name="Le Bivic A."/>
            <person name="Borchiellini C."/>
            <person name="Claverie J.M."/>
            <person name="Renard E."/>
        </authorList>
    </citation>
    <scope>NUCLEOTIDE SEQUENCE [LARGE SCALE GENOMIC DNA]</scope>
    <source>
        <strain evidence="1">SPO-2</strain>
    </source>
</reference>
<evidence type="ECO:0000313" key="2">
    <source>
        <dbReference type="Proteomes" id="UP001165289"/>
    </source>
</evidence>
<sequence length="390" mass="44847">MDENLRELVSMTMLKGVDYLDRTAKYLPREFMKETSSLMLAFQKLLQMLKETSTLEKPSNALPTSYEHIYEPVLATVEIGGSVANQIDNRKPIKIPANQSGHDYLAIQQNDNFTPSPDKPSIQLEVLVNTENKGMYYCLIDNGNLLLNRKLDTQNSEYVIPLELYSFRAVKDFKIKFTHNDLVIVLLFNSKIDCDVWLEYLFKAKQSIYSYASVPLSMPMDSIGNQRTRVPDLQLVSASTYPKFMRCWSTENILDLDMEQPHSNNSISDGIYLDESIHNANAKKIYENRLENIKHKPIIKSQDDSTVRSLGDSNNTRRNLKHLLKPTKSLPNRNKIKSNKIEYHNVAPLNIPPHSSLQPKIAESISLTKEDIYENNEVSWKQKFNLKKSK</sequence>
<dbReference type="Proteomes" id="UP001165289">
    <property type="component" value="Unassembled WGS sequence"/>
</dbReference>
<gene>
    <name evidence="1" type="ORF">LOD99_14819</name>
</gene>
<organism evidence="1 2">
    <name type="scientific">Oopsacas minuta</name>
    <dbReference type="NCBI Taxonomy" id="111878"/>
    <lineage>
        <taxon>Eukaryota</taxon>
        <taxon>Metazoa</taxon>
        <taxon>Porifera</taxon>
        <taxon>Hexactinellida</taxon>
        <taxon>Hexasterophora</taxon>
        <taxon>Lyssacinosida</taxon>
        <taxon>Leucopsacidae</taxon>
        <taxon>Oopsacas</taxon>
    </lineage>
</organism>
<proteinExistence type="predicted"/>
<dbReference type="AlphaFoldDB" id="A0AAV7KD42"/>
<protein>
    <recommendedName>
        <fullName evidence="3">PH domain-containing protein</fullName>
    </recommendedName>
</protein>
<keyword evidence="2" id="KW-1185">Reference proteome</keyword>
<dbReference type="SUPFAM" id="SSF50729">
    <property type="entry name" value="PH domain-like"/>
    <property type="match status" value="1"/>
</dbReference>
<name>A0AAV7KD42_9METZ</name>
<evidence type="ECO:0008006" key="3">
    <source>
        <dbReference type="Google" id="ProtNLM"/>
    </source>
</evidence>
<comment type="caution">
    <text evidence="1">The sequence shown here is derived from an EMBL/GenBank/DDBJ whole genome shotgun (WGS) entry which is preliminary data.</text>
</comment>
<dbReference type="EMBL" id="JAKMXF010000066">
    <property type="protein sequence ID" value="KAI6659143.1"/>
    <property type="molecule type" value="Genomic_DNA"/>
</dbReference>
<accession>A0AAV7KD42</accession>